<name>A0A0G0WLE9_9BACT</name>
<dbReference type="NCBIfam" id="TIGR01980">
    <property type="entry name" value="sufB"/>
    <property type="match status" value="1"/>
</dbReference>
<evidence type="ECO:0000259" key="3">
    <source>
        <dbReference type="Pfam" id="PF19295"/>
    </source>
</evidence>
<dbReference type="InterPro" id="IPR045595">
    <property type="entry name" value="SufBD_N"/>
</dbReference>
<dbReference type="GO" id="GO:0016226">
    <property type="term" value="P:iron-sulfur cluster assembly"/>
    <property type="evidence" value="ECO:0007669"/>
    <property type="project" value="InterPro"/>
</dbReference>
<dbReference type="InterPro" id="IPR010231">
    <property type="entry name" value="SUF_FeS_clus_asmbl_SufB"/>
</dbReference>
<dbReference type="PANTHER" id="PTHR30508:SF1">
    <property type="entry name" value="UPF0051 PROTEIN ABCI8, CHLOROPLASTIC-RELATED"/>
    <property type="match status" value="1"/>
</dbReference>
<sequence length="430" mass="47870">MIQTETSFLDLNPNKYGEKDDVEYEFEMPKGLSEEVVRKISALKKEPAWMLAFRLKALAHFFSRPMPKWGADLENIDFNNITYYLKAKAGNSTKWEDVPDNIKKTFEKLGIPEAERKFLAGAGTQFDSETVYHKVREDLAKQGVIFCDMDTAVKEHPEIVQKYFGTVVPYADNKFAALNTAVWSGGSFVYVPKGVKINLPLQAYFRINAPNIGQFERTMIIVDEGAEVHYIEGCSAPVYSTNSLHAAVVEVIAHKNSRVRYTTLQNWANNVYNLVTKRAKAHEDAYVEWLDANVGSKITMKYPCVILAGRGAKANIISVAFAGNGQTQDTGAKVFHLAPDTSSTILAKSVSKDSGISAFRGIVKVIKGAKNAKSHMRCDALILDEKSKSDTFPTLQIDEHEVSTGHEATVGKVSEDQLFYLMSRGLSEQQ</sequence>
<dbReference type="PANTHER" id="PTHR30508">
    <property type="entry name" value="FES CLUSTER ASSEMBLY PROTEIN SUF"/>
    <property type="match status" value="1"/>
</dbReference>
<dbReference type="InterPro" id="IPR037284">
    <property type="entry name" value="SUF_FeS_clus_asmbl_SufBD_sf"/>
</dbReference>
<organism evidence="4 5">
    <name type="scientific">Candidatus Daviesbacteria bacterium GW2011_GWB1_41_5</name>
    <dbReference type="NCBI Taxonomy" id="1618429"/>
    <lineage>
        <taxon>Bacteria</taxon>
        <taxon>Candidatus Daviesiibacteriota</taxon>
    </lineage>
</organism>
<evidence type="ECO:0000256" key="1">
    <source>
        <dbReference type="ARBA" id="ARBA00043967"/>
    </source>
</evidence>
<reference evidence="4 5" key="1">
    <citation type="journal article" date="2015" name="Nature">
        <title>rRNA introns, odd ribosomes, and small enigmatic genomes across a large radiation of phyla.</title>
        <authorList>
            <person name="Brown C.T."/>
            <person name="Hug L.A."/>
            <person name="Thomas B.C."/>
            <person name="Sharon I."/>
            <person name="Castelle C.J."/>
            <person name="Singh A."/>
            <person name="Wilkins M.J."/>
            <person name="Williams K.H."/>
            <person name="Banfield J.F."/>
        </authorList>
    </citation>
    <scope>NUCLEOTIDE SEQUENCE [LARGE SCALE GENOMIC DNA]</scope>
</reference>
<feature type="non-terminal residue" evidence="4">
    <location>
        <position position="430"/>
    </location>
</feature>
<comment type="similarity">
    <text evidence="1">Belongs to the iron-sulfur cluster assembly SufBD family.</text>
</comment>
<dbReference type="EMBL" id="LCBN01000021">
    <property type="protein sequence ID" value="KKS13615.1"/>
    <property type="molecule type" value="Genomic_DNA"/>
</dbReference>
<evidence type="ECO:0000313" key="4">
    <source>
        <dbReference type="EMBL" id="KKS13615.1"/>
    </source>
</evidence>
<feature type="domain" description="SUF system FeS cluster assembly SufBD core" evidence="2">
    <location>
        <begin position="205"/>
        <end position="430"/>
    </location>
</feature>
<proteinExistence type="inferred from homology"/>
<protein>
    <submittedName>
        <fullName evidence="4">Iron-regulated ABC transporter membrane component SufB</fullName>
    </submittedName>
</protein>
<gene>
    <name evidence="4" type="ORF">UU67_C0021G0018</name>
</gene>
<dbReference type="Proteomes" id="UP000034753">
    <property type="component" value="Unassembled WGS sequence"/>
</dbReference>
<dbReference type="Pfam" id="PF19295">
    <property type="entry name" value="SufBD_N"/>
    <property type="match status" value="1"/>
</dbReference>
<comment type="caution">
    <text evidence="4">The sequence shown here is derived from an EMBL/GenBank/DDBJ whole genome shotgun (WGS) entry which is preliminary data.</text>
</comment>
<dbReference type="Pfam" id="PF01458">
    <property type="entry name" value="SUFBD_core"/>
    <property type="match status" value="1"/>
</dbReference>
<evidence type="ECO:0000259" key="2">
    <source>
        <dbReference type="Pfam" id="PF01458"/>
    </source>
</evidence>
<evidence type="ECO:0000313" key="5">
    <source>
        <dbReference type="Proteomes" id="UP000034753"/>
    </source>
</evidence>
<dbReference type="PATRIC" id="fig|1618429.3.peg.499"/>
<dbReference type="SUPFAM" id="SSF101960">
    <property type="entry name" value="Stabilizer of iron transporter SufD"/>
    <property type="match status" value="1"/>
</dbReference>
<feature type="domain" description="SUF system FeS cluster assembly SufBD N-terminal" evidence="3">
    <location>
        <begin position="45"/>
        <end position="202"/>
    </location>
</feature>
<dbReference type="InterPro" id="IPR055346">
    <property type="entry name" value="Fe-S_cluster_assembly_SufBD"/>
</dbReference>
<dbReference type="AlphaFoldDB" id="A0A0G0WLE9"/>
<accession>A0A0G0WLE9</accession>
<dbReference type="InterPro" id="IPR000825">
    <property type="entry name" value="SUF_FeS_clus_asmbl_SufBD_core"/>
</dbReference>